<dbReference type="RefSeq" id="WP_125305560.1">
    <property type="nucleotide sequence ID" value="NZ_RSEC01000002.1"/>
</dbReference>
<sequence>METAEAAEATPSSIRQPIITSAALVLLSGALASVYIGGFLVHAQPPMTPVIAYAGGTTLHLAALAGLSILRAGSRPPGSLRATLLLGAVFVGVYAALGFHRMHPASPAFGALFGGFFAALGPLWVGLLLPREARTPAEQDMG</sequence>
<feature type="transmembrane region" description="Helical" evidence="1">
    <location>
        <begin position="50"/>
        <end position="70"/>
    </location>
</feature>
<comment type="caution">
    <text evidence="2">The sequence shown here is derived from an EMBL/GenBank/DDBJ whole genome shotgun (WGS) entry which is preliminary data.</text>
</comment>
<keyword evidence="3" id="KW-1185">Reference proteome</keyword>
<dbReference type="Proteomes" id="UP000267081">
    <property type="component" value="Unassembled WGS sequence"/>
</dbReference>
<accession>A0A427TPZ1</accession>
<feature type="transmembrane region" description="Helical" evidence="1">
    <location>
        <begin position="22"/>
        <end position="44"/>
    </location>
</feature>
<organism evidence="2 3">
    <name type="scientific">Amycolatopsis eburnea</name>
    <dbReference type="NCBI Taxonomy" id="2267691"/>
    <lineage>
        <taxon>Bacteria</taxon>
        <taxon>Bacillati</taxon>
        <taxon>Actinomycetota</taxon>
        <taxon>Actinomycetes</taxon>
        <taxon>Pseudonocardiales</taxon>
        <taxon>Pseudonocardiaceae</taxon>
        <taxon>Amycolatopsis</taxon>
    </lineage>
</organism>
<keyword evidence="1" id="KW-1133">Transmembrane helix</keyword>
<proteinExistence type="predicted"/>
<keyword evidence="1" id="KW-0472">Membrane</keyword>
<dbReference type="AlphaFoldDB" id="A0A427TPZ1"/>
<name>A0A427TPZ1_9PSEU</name>
<reference evidence="2 3" key="1">
    <citation type="submission" date="2018-12" db="EMBL/GenBank/DDBJ databases">
        <title>Amycolatopsis eburnea sp. nov. actinomycete associate with arbuscular mycorrhiza fungal spore.</title>
        <authorList>
            <person name="Lumyong S."/>
            <person name="Chaiya L."/>
        </authorList>
    </citation>
    <scope>NUCLEOTIDE SEQUENCE [LARGE SCALE GENOMIC DNA]</scope>
    <source>
        <strain evidence="2 3">GLM-1</strain>
    </source>
</reference>
<evidence type="ECO:0000256" key="1">
    <source>
        <dbReference type="SAM" id="Phobius"/>
    </source>
</evidence>
<keyword evidence="1" id="KW-0812">Transmembrane</keyword>
<evidence type="ECO:0000313" key="3">
    <source>
        <dbReference type="Proteomes" id="UP000267081"/>
    </source>
</evidence>
<protein>
    <submittedName>
        <fullName evidence="2">Uncharacterized protein</fullName>
    </submittedName>
</protein>
<feature type="transmembrane region" description="Helical" evidence="1">
    <location>
        <begin position="82"/>
        <end position="102"/>
    </location>
</feature>
<evidence type="ECO:0000313" key="2">
    <source>
        <dbReference type="EMBL" id="RSD26428.1"/>
    </source>
</evidence>
<gene>
    <name evidence="2" type="ORF">EIY87_00130</name>
</gene>
<dbReference type="EMBL" id="RSEC01000002">
    <property type="protein sequence ID" value="RSD26428.1"/>
    <property type="molecule type" value="Genomic_DNA"/>
</dbReference>
<feature type="transmembrane region" description="Helical" evidence="1">
    <location>
        <begin position="108"/>
        <end position="129"/>
    </location>
</feature>